<gene>
    <name evidence="1" type="ORF">CcrPW_gp280</name>
</gene>
<sequence length="81" mass="9454">MRKTFFGELIFQPGDDFFAEWNMNFQEDPDGEIARFIEHDPDTAWGCEITDNNDRTVHAADFESREALVAWLTQNKIEIEA</sequence>
<reference evidence="1" key="1">
    <citation type="submission" date="2018-07" db="EMBL/GenBank/DDBJ databases">
        <authorList>
            <person name="Quirk P.G."/>
            <person name="Krulwich T.A."/>
        </authorList>
    </citation>
    <scope>NUCLEOTIDE SEQUENCE</scope>
</reference>
<evidence type="ECO:0000313" key="2">
    <source>
        <dbReference type="Proteomes" id="UP000259026"/>
    </source>
</evidence>
<evidence type="ECO:0000313" key="1">
    <source>
        <dbReference type="EMBL" id="AXQ68819.1"/>
    </source>
</evidence>
<name>A0A385EDP2_9CAUD</name>
<keyword evidence="2" id="KW-1185">Reference proteome</keyword>
<proteinExistence type="predicted"/>
<organism evidence="1 2">
    <name type="scientific">Caulobacter phage CcrPW</name>
    <dbReference type="NCBI Taxonomy" id="2283271"/>
    <lineage>
        <taxon>Viruses</taxon>
        <taxon>Duplodnaviria</taxon>
        <taxon>Heunggongvirae</taxon>
        <taxon>Uroviricota</taxon>
        <taxon>Caudoviricetes</taxon>
        <taxon>Jeanschmidtviridae</taxon>
        <taxon>Colossusvirus</taxon>
        <taxon>Colossusvirus PW</taxon>
    </lineage>
</organism>
<accession>A0A385EDP2</accession>
<dbReference type="Proteomes" id="UP000259026">
    <property type="component" value="Segment"/>
</dbReference>
<dbReference type="EMBL" id="MH588545">
    <property type="protein sequence ID" value="AXQ68819.1"/>
    <property type="molecule type" value="Genomic_DNA"/>
</dbReference>
<reference evidence="1" key="2">
    <citation type="submission" date="2018-09" db="EMBL/GenBank/DDBJ databases">
        <title>Giant CbK-like Caulobacter bacteriophages have genetically divergent genomes.</title>
        <authorList>
            <person name="Wilson K."/>
            <person name="Ely B."/>
        </authorList>
    </citation>
    <scope>NUCLEOTIDE SEQUENCE [LARGE SCALE GENOMIC DNA]</scope>
</reference>
<protein>
    <submittedName>
        <fullName evidence="1">Uncharacterized protein</fullName>
    </submittedName>
</protein>